<gene>
    <name evidence="7" type="ORF">AAME72_04120</name>
</gene>
<keyword evidence="2" id="KW-1003">Cell membrane</keyword>
<evidence type="ECO:0000256" key="4">
    <source>
        <dbReference type="ARBA" id="ARBA00022989"/>
    </source>
</evidence>
<feature type="transmembrane region" description="Helical" evidence="6">
    <location>
        <begin position="357"/>
        <end position="390"/>
    </location>
</feature>
<feature type="transmembrane region" description="Helical" evidence="6">
    <location>
        <begin position="282"/>
        <end position="307"/>
    </location>
</feature>
<sequence length="452" mass="47252">MTAERGSARSVLGAGAAVGTARVFSLVCAAVQLPLLTALLTPAEYSLVALAIAVSTYFSLVTAEPMILAFQRYPGSRDDRGTYRYALTRSSAALLGFGIAIVAVAIFIGEWRTALAIVGWGIGMAVTRLVSTAWLMWADPWRYAVNLMVSTGVRTAGLVGLIVVGVEGALAIAIAGVASALATLALSPKVRGVIAPRRPPWTWQFGMHLAAASLAVTVLTSASLVMLPAFVSKTEVGRFAAMTQIATLTCGAVLGLILTVAYPALRRLWDDGHRAVATTRLAFLAEVCLGCALGAIAVFTFGNFWIVRLVVGTDYLDGAIIPALTLGTALASMGQLSGWYHQFQFEAAVVSRRTWIAAVAGVVITAAGAWVLGTTGAAAGVTLGFLVYFLLLQWRTGLTPRLAYGAVAATAGCLLAALVPGELAEWLVCACSGIGAIVILGHLMWRLRAKRI</sequence>
<evidence type="ECO:0000256" key="1">
    <source>
        <dbReference type="ARBA" id="ARBA00004651"/>
    </source>
</evidence>
<dbReference type="PANTHER" id="PTHR30250:SF11">
    <property type="entry name" value="O-ANTIGEN TRANSPORTER-RELATED"/>
    <property type="match status" value="1"/>
</dbReference>
<dbReference type="PANTHER" id="PTHR30250">
    <property type="entry name" value="PST FAMILY PREDICTED COLANIC ACID TRANSPORTER"/>
    <property type="match status" value="1"/>
</dbReference>
<protein>
    <recommendedName>
        <fullName evidence="8">Polysaccharide biosynthesis protein</fullName>
    </recommendedName>
</protein>
<evidence type="ECO:0000256" key="5">
    <source>
        <dbReference type="ARBA" id="ARBA00023136"/>
    </source>
</evidence>
<reference evidence="7" key="1">
    <citation type="submission" date="2024-05" db="EMBL/GenBank/DDBJ databases">
        <title>The Natural Products Discovery Center: Release of the First 8490 Sequenced Strains for Exploring Actinobacteria Biosynthetic Diversity.</title>
        <authorList>
            <person name="Kalkreuter E."/>
            <person name="Kautsar S.A."/>
            <person name="Yang D."/>
            <person name="Bader C.D."/>
            <person name="Teijaro C.N."/>
            <person name="Fluegel L."/>
            <person name="Davis C.M."/>
            <person name="Simpson J.R."/>
            <person name="Lauterbach L."/>
            <person name="Steele A.D."/>
            <person name="Gui C."/>
            <person name="Meng S."/>
            <person name="Li G."/>
            <person name="Viehrig K."/>
            <person name="Ye F."/>
            <person name="Su P."/>
            <person name="Kiefer A.F."/>
            <person name="Nichols A."/>
            <person name="Cepeda A.J."/>
            <person name="Yan W."/>
            <person name="Fan B."/>
            <person name="Jiang Y."/>
            <person name="Adhikari A."/>
            <person name="Zheng C.-J."/>
            <person name="Schuster L."/>
            <person name="Cowan T.M."/>
            <person name="Smanski M.J."/>
            <person name="Chevrette M.G."/>
            <person name="de Carvalho L.P.S."/>
            <person name="Shen B."/>
        </authorList>
    </citation>
    <scope>NUCLEOTIDE SEQUENCE</scope>
    <source>
        <strain evidence="7">NPDC080035</strain>
    </source>
</reference>
<evidence type="ECO:0008006" key="8">
    <source>
        <dbReference type="Google" id="ProtNLM"/>
    </source>
</evidence>
<dbReference type="RefSeq" id="WP_348788967.1">
    <property type="nucleotide sequence ID" value="NZ_CP157390.1"/>
</dbReference>
<keyword evidence="4 6" id="KW-1133">Transmembrane helix</keyword>
<keyword evidence="5 6" id="KW-0472">Membrane</keyword>
<feature type="transmembrane region" description="Helical" evidence="6">
    <location>
        <begin position="158"/>
        <end position="185"/>
    </location>
</feature>
<feature type="transmembrane region" description="Helical" evidence="6">
    <location>
        <begin position="319"/>
        <end position="337"/>
    </location>
</feature>
<evidence type="ECO:0000256" key="3">
    <source>
        <dbReference type="ARBA" id="ARBA00022692"/>
    </source>
</evidence>
<dbReference type="EMBL" id="CP157390">
    <property type="protein sequence ID" value="XBM49047.1"/>
    <property type="molecule type" value="Genomic_DNA"/>
</dbReference>
<feature type="transmembrane region" description="Helical" evidence="6">
    <location>
        <begin position="45"/>
        <end position="70"/>
    </location>
</feature>
<dbReference type="AlphaFoldDB" id="A0AAU7GEG7"/>
<feature type="transmembrane region" description="Helical" evidence="6">
    <location>
        <begin position="402"/>
        <end position="419"/>
    </location>
</feature>
<dbReference type="InterPro" id="IPR050833">
    <property type="entry name" value="Poly_Biosynth_Transport"/>
</dbReference>
<accession>A0AAU7GEG7</accession>
<keyword evidence="3 6" id="KW-0812">Transmembrane</keyword>
<feature type="transmembrane region" description="Helical" evidence="6">
    <location>
        <begin position="239"/>
        <end position="262"/>
    </location>
</feature>
<evidence type="ECO:0000256" key="6">
    <source>
        <dbReference type="SAM" id="Phobius"/>
    </source>
</evidence>
<feature type="transmembrane region" description="Helical" evidence="6">
    <location>
        <begin position="114"/>
        <end position="137"/>
    </location>
</feature>
<evidence type="ECO:0000256" key="2">
    <source>
        <dbReference type="ARBA" id="ARBA00022475"/>
    </source>
</evidence>
<evidence type="ECO:0000313" key="7">
    <source>
        <dbReference type="EMBL" id="XBM49047.1"/>
    </source>
</evidence>
<organism evidence="7">
    <name type="scientific">Leifsonia sp. NPDC080035</name>
    <dbReference type="NCBI Taxonomy" id="3143936"/>
    <lineage>
        <taxon>Bacteria</taxon>
        <taxon>Bacillati</taxon>
        <taxon>Actinomycetota</taxon>
        <taxon>Actinomycetes</taxon>
        <taxon>Micrococcales</taxon>
        <taxon>Microbacteriaceae</taxon>
        <taxon>Leifsonia</taxon>
    </lineage>
</organism>
<proteinExistence type="predicted"/>
<feature type="transmembrane region" description="Helical" evidence="6">
    <location>
        <begin position="205"/>
        <end position="227"/>
    </location>
</feature>
<dbReference type="GO" id="GO:0005886">
    <property type="term" value="C:plasma membrane"/>
    <property type="evidence" value="ECO:0007669"/>
    <property type="project" value="UniProtKB-SubCell"/>
</dbReference>
<feature type="transmembrane region" description="Helical" evidence="6">
    <location>
        <begin position="91"/>
        <end position="108"/>
    </location>
</feature>
<feature type="transmembrane region" description="Helical" evidence="6">
    <location>
        <begin position="425"/>
        <end position="445"/>
    </location>
</feature>
<comment type="subcellular location">
    <subcellularLocation>
        <location evidence="1">Cell membrane</location>
        <topology evidence="1">Multi-pass membrane protein</topology>
    </subcellularLocation>
</comment>
<name>A0AAU7GEG7_9MICO</name>